<comment type="caution">
    <text evidence="2">The sequence shown here is derived from an EMBL/GenBank/DDBJ whole genome shotgun (WGS) entry which is preliminary data.</text>
</comment>
<dbReference type="InterPro" id="IPR053206">
    <property type="entry name" value="Dimeric_xanthone_biosynth"/>
</dbReference>
<evidence type="ECO:0000259" key="1">
    <source>
        <dbReference type="Pfam" id="PF01814"/>
    </source>
</evidence>
<dbReference type="Proteomes" id="UP001500575">
    <property type="component" value="Unassembled WGS sequence"/>
</dbReference>
<reference evidence="3" key="1">
    <citation type="journal article" date="2019" name="Int. J. Syst. Evol. Microbiol.">
        <title>The Global Catalogue of Microorganisms (GCM) 10K type strain sequencing project: providing services to taxonomists for standard genome sequencing and annotation.</title>
        <authorList>
            <consortium name="The Broad Institute Genomics Platform"/>
            <consortium name="The Broad Institute Genome Sequencing Center for Infectious Disease"/>
            <person name="Wu L."/>
            <person name="Ma J."/>
        </authorList>
    </citation>
    <scope>NUCLEOTIDE SEQUENCE [LARGE SCALE GENOMIC DNA]</scope>
    <source>
        <strain evidence="3">JCM 16021</strain>
    </source>
</reference>
<dbReference type="Pfam" id="PF01814">
    <property type="entry name" value="Hemerythrin"/>
    <property type="match status" value="1"/>
</dbReference>
<sequence>MTTSPPLPLVDATAMIRFHRIFREALDAAPRFIGEVAAGDHARADHVGGYYANVLALLHAHHEAEDDTIFPWMLERLPEHAELINRGNAEHEAVVGRLEAAEEALVSWRAAPSDGSRAELLSTLDTLGESLIEHLDHEEADVVPLIGQCIDVAEWGAMSANAFQRFSGDKPWLVIGLIQEQLLPTENATMEANMPPPARDFWLGTGRGMFEEYVGALRS</sequence>
<dbReference type="PANTHER" id="PTHR38048:SF2">
    <property type="entry name" value="HEMERYTHRIN-LIKE DOMAIN-CONTAINING PROTEIN"/>
    <property type="match status" value="1"/>
</dbReference>
<dbReference type="PANTHER" id="PTHR38048">
    <property type="entry name" value="EXPRESSED PROTEIN"/>
    <property type="match status" value="1"/>
</dbReference>
<proteinExistence type="predicted"/>
<keyword evidence="3" id="KW-1185">Reference proteome</keyword>
<gene>
    <name evidence="2" type="ORF">GCM10009843_05650</name>
</gene>
<organism evidence="2 3">
    <name type="scientific">Nocardioides bigeumensis</name>
    <dbReference type="NCBI Taxonomy" id="433657"/>
    <lineage>
        <taxon>Bacteria</taxon>
        <taxon>Bacillati</taxon>
        <taxon>Actinomycetota</taxon>
        <taxon>Actinomycetes</taxon>
        <taxon>Propionibacteriales</taxon>
        <taxon>Nocardioidaceae</taxon>
        <taxon>Nocardioides</taxon>
    </lineage>
</organism>
<dbReference type="EMBL" id="BAAAQQ010000002">
    <property type="protein sequence ID" value="GAA2115874.1"/>
    <property type="molecule type" value="Genomic_DNA"/>
</dbReference>
<evidence type="ECO:0000313" key="2">
    <source>
        <dbReference type="EMBL" id="GAA2115874.1"/>
    </source>
</evidence>
<evidence type="ECO:0000313" key="3">
    <source>
        <dbReference type="Proteomes" id="UP001500575"/>
    </source>
</evidence>
<dbReference type="Gene3D" id="1.20.120.520">
    <property type="entry name" value="nmb1532 protein domain like"/>
    <property type="match status" value="1"/>
</dbReference>
<protein>
    <recommendedName>
        <fullName evidence="1">Hemerythrin-like domain-containing protein</fullName>
    </recommendedName>
</protein>
<accession>A0ABP5JC25</accession>
<dbReference type="RefSeq" id="WP_344302095.1">
    <property type="nucleotide sequence ID" value="NZ_BAAAQQ010000002.1"/>
</dbReference>
<dbReference type="CDD" id="cd12108">
    <property type="entry name" value="Hr-like"/>
    <property type="match status" value="1"/>
</dbReference>
<feature type="domain" description="Hemerythrin-like" evidence="1">
    <location>
        <begin position="15"/>
        <end position="146"/>
    </location>
</feature>
<name>A0ABP5JC25_9ACTN</name>
<dbReference type="InterPro" id="IPR012312">
    <property type="entry name" value="Hemerythrin-like"/>
</dbReference>